<proteinExistence type="predicted"/>
<keyword evidence="4" id="KW-1185">Reference proteome</keyword>
<dbReference type="NCBIfam" id="NF037995">
    <property type="entry name" value="TRAP_S1"/>
    <property type="match status" value="1"/>
</dbReference>
<dbReference type="InterPro" id="IPR004682">
    <property type="entry name" value="TRAP_DctP"/>
</dbReference>
<dbReference type="PANTHER" id="PTHR33376:SF2">
    <property type="entry name" value="DICARBOXYLATE-BINDING PERIPLASMIC PROTEIN"/>
    <property type="match status" value="1"/>
</dbReference>
<keyword evidence="3" id="KW-0675">Receptor</keyword>
<reference evidence="3 4" key="1">
    <citation type="submission" date="2018-07" db="EMBL/GenBank/DDBJ databases">
        <title>Genomic Encyclopedia of Type Strains, Phase IV (KMG-IV): sequencing the most valuable type-strain genomes for metagenomic binning, comparative biology and taxonomic classification.</title>
        <authorList>
            <person name="Goeker M."/>
        </authorList>
    </citation>
    <scope>NUCLEOTIDE SEQUENCE [LARGE SCALE GENOMIC DNA]</scope>
    <source>
        <strain evidence="3 4">DSM 14324</strain>
    </source>
</reference>
<gene>
    <name evidence="3" type="ORF">C8D72_1161</name>
</gene>
<evidence type="ECO:0000313" key="4">
    <source>
        <dbReference type="Proteomes" id="UP000256334"/>
    </source>
</evidence>
<sequence length="332" mass="36850">MINRRKFCTLTAGALLLGKMTPSWAAQSGSHELRLSHNLTTDHSVHKAMTMMGERVAELTNGAVRVRIYPGAQLGTQRESVELVQRGILDMAKTNASELEAFDPVYSVLNVPYLFTSRDHFYQTMTGDIGRKIFQASRSRGFEGVTFYDSGARSFYATRPIRTPDDLYNMKVRVQPSATAIAMTQLLRASPTPLSFGELYTALQQGVVDAAENNPTALVTARHGEVARFFTLDEHTRVPDMLVISTATLERLSSAHRDALYQAAHESMIFQKGVWENASEQAVATAKAEMGVEFIDVDQALFADRTRPLRNEIASQSAQSEKVIQDIERLSV</sequence>
<dbReference type="NCBIfam" id="TIGR00787">
    <property type="entry name" value="dctP"/>
    <property type="match status" value="1"/>
</dbReference>
<dbReference type="EMBL" id="QRDJ01000006">
    <property type="protein sequence ID" value="REC96471.1"/>
    <property type="molecule type" value="Genomic_DNA"/>
</dbReference>
<dbReference type="GO" id="GO:0030246">
    <property type="term" value="F:carbohydrate binding"/>
    <property type="evidence" value="ECO:0007669"/>
    <property type="project" value="TreeGrafter"/>
</dbReference>
<accession>A0A3D9E0D7</accession>
<keyword evidence="1 2" id="KW-0732">Signal</keyword>
<dbReference type="GO" id="GO:0055085">
    <property type="term" value="P:transmembrane transport"/>
    <property type="evidence" value="ECO:0007669"/>
    <property type="project" value="InterPro"/>
</dbReference>
<dbReference type="PIRSF" id="PIRSF006470">
    <property type="entry name" value="DctB"/>
    <property type="match status" value="1"/>
</dbReference>
<comment type="caution">
    <text evidence="3">The sequence shown here is derived from an EMBL/GenBank/DDBJ whole genome shotgun (WGS) entry which is preliminary data.</text>
</comment>
<dbReference type="GO" id="GO:0030288">
    <property type="term" value="C:outer membrane-bounded periplasmic space"/>
    <property type="evidence" value="ECO:0007669"/>
    <property type="project" value="InterPro"/>
</dbReference>
<organism evidence="3 4">
    <name type="scientific">Kushneria indalinina DSM 14324</name>
    <dbReference type="NCBI Taxonomy" id="1122140"/>
    <lineage>
        <taxon>Bacteria</taxon>
        <taxon>Pseudomonadati</taxon>
        <taxon>Pseudomonadota</taxon>
        <taxon>Gammaproteobacteria</taxon>
        <taxon>Oceanospirillales</taxon>
        <taxon>Halomonadaceae</taxon>
        <taxon>Kushneria</taxon>
    </lineage>
</organism>
<feature type="chain" id="PRO_5017750568" evidence="2">
    <location>
        <begin position="26"/>
        <end position="332"/>
    </location>
</feature>
<dbReference type="Proteomes" id="UP000256334">
    <property type="component" value="Unassembled WGS sequence"/>
</dbReference>
<name>A0A3D9E0D7_9GAMM</name>
<dbReference type="AlphaFoldDB" id="A0A3D9E0D7"/>
<dbReference type="InterPro" id="IPR018389">
    <property type="entry name" value="DctP_fam"/>
</dbReference>
<dbReference type="Gene3D" id="3.40.190.170">
    <property type="entry name" value="Bacterial extracellular solute-binding protein, family 7"/>
    <property type="match status" value="1"/>
</dbReference>
<evidence type="ECO:0000313" key="3">
    <source>
        <dbReference type="EMBL" id="REC96471.1"/>
    </source>
</evidence>
<evidence type="ECO:0000256" key="1">
    <source>
        <dbReference type="ARBA" id="ARBA00022729"/>
    </source>
</evidence>
<dbReference type="InterPro" id="IPR038404">
    <property type="entry name" value="TRAP_DctP_sf"/>
</dbReference>
<protein>
    <submittedName>
        <fullName evidence="3">Tripartite ATP-independent transporter DctP family solute receptor</fullName>
    </submittedName>
</protein>
<evidence type="ECO:0000256" key="2">
    <source>
        <dbReference type="SAM" id="SignalP"/>
    </source>
</evidence>
<dbReference type="OrthoDB" id="8690069at2"/>
<dbReference type="CDD" id="cd13671">
    <property type="entry name" value="PBP2_TRAP_SBP_like_3"/>
    <property type="match status" value="1"/>
</dbReference>
<dbReference type="PANTHER" id="PTHR33376">
    <property type="match status" value="1"/>
</dbReference>
<feature type="signal peptide" evidence="2">
    <location>
        <begin position="1"/>
        <end position="25"/>
    </location>
</feature>
<dbReference type="Pfam" id="PF03480">
    <property type="entry name" value="DctP"/>
    <property type="match status" value="1"/>
</dbReference>